<evidence type="ECO:0000313" key="2">
    <source>
        <dbReference type="EMBL" id="BFM42311.1"/>
    </source>
</evidence>
<name>A0AAT9GYI5_9FLAO</name>
<dbReference type="GO" id="GO:0016747">
    <property type="term" value="F:acyltransferase activity, transferring groups other than amino-acyl groups"/>
    <property type="evidence" value="ECO:0007669"/>
    <property type="project" value="InterPro"/>
</dbReference>
<dbReference type="Gene3D" id="3.40.630.30">
    <property type="match status" value="2"/>
</dbReference>
<proteinExistence type="predicted"/>
<dbReference type="PANTHER" id="PTHR43415:SF3">
    <property type="entry name" value="GNAT-FAMILY ACETYLTRANSFERASE"/>
    <property type="match status" value="1"/>
</dbReference>
<reference evidence="2" key="1">
    <citation type="submission" date="2024-05" db="EMBL/GenBank/DDBJ databases">
        <title>Whole-Genome Sequence of CFS9, a Potential Fish Probiotic Isolated from the Body Surface of Silurus asotus.</title>
        <authorList>
            <person name="Kojima M."/>
            <person name="Tobioka K."/>
            <person name="Yokota K."/>
            <person name="Nakatani H."/>
            <person name="Hori K."/>
            <person name="Tamaru Y."/>
            <person name="Okazaki F."/>
        </authorList>
    </citation>
    <scope>NUCLEOTIDE SEQUENCE</scope>
    <source>
        <strain evidence="2">CFS9</strain>
    </source>
</reference>
<gene>
    <name evidence="2" type="ORF">CFS9_09520</name>
</gene>
<dbReference type="Pfam" id="PF13420">
    <property type="entry name" value="Acetyltransf_4"/>
    <property type="match status" value="1"/>
</dbReference>
<evidence type="ECO:0000259" key="1">
    <source>
        <dbReference type="PROSITE" id="PS51186"/>
    </source>
</evidence>
<dbReference type="PANTHER" id="PTHR43415">
    <property type="entry name" value="SPERMIDINE N(1)-ACETYLTRANSFERASE"/>
    <property type="match status" value="1"/>
</dbReference>
<dbReference type="EMBL" id="AP031573">
    <property type="protein sequence ID" value="BFM42311.1"/>
    <property type="molecule type" value="Genomic_DNA"/>
</dbReference>
<dbReference type="Pfam" id="PF13302">
    <property type="entry name" value="Acetyltransf_3"/>
    <property type="match status" value="1"/>
</dbReference>
<feature type="domain" description="N-acetyltransferase" evidence="1">
    <location>
        <begin position="194"/>
        <end position="334"/>
    </location>
</feature>
<sequence>MIKMNSYKAFQKQIFSDDNYSIVPIRFEDRMDIMKWRNEQIYHLRQVKLLTIDDQNYYFENIVAKLFDQSKPDQILFSFLENEICIGYGGLVHINWNDKNAEISFVMNTELQKNNFKRYWSIYLGLIETFAFNEINLHKIYTYAFDLRPHLYEMLEDKGYKKEAVLTEHCFFDGGFIDVVIHSKFDSSIVKDELFLREANEDDVELLFIWANDQDVRKNSIVQDQIIWENHLAWFKKKINDSETKIFILSNKNKCFGQIRIDKVGSQWQIDYSIDHIYRGQGLGKEIVKHLLNKFNFKFKATVKKENYPSAKVFTHLGFKTLKSDNEDFLFFEY</sequence>
<accession>A0AAT9GYI5</accession>
<organism evidence="2">
    <name type="scientific">Flavobacterium sp. CFS9</name>
    <dbReference type="NCBI Taxonomy" id="3143118"/>
    <lineage>
        <taxon>Bacteria</taxon>
        <taxon>Pseudomonadati</taxon>
        <taxon>Bacteroidota</taxon>
        <taxon>Flavobacteriia</taxon>
        <taxon>Flavobacteriales</taxon>
        <taxon>Flavobacteriaceae</taxon>
        <taxon>Flavobacterium</taxon>
    </lineage>
</organism>
<dbReference type="InterPro" id="IPR016181">
    <property type="entry name" value="Acyl_CoA_acyltransferase"/>
</dbReference>
<dbReference type="InterPro" id="IPR000182">
    <property type="entry name" value="GNAT_dom"/>
</dbReference>
<dbReference type="AlphaFoldDB" id="A0AAT9GYI5"/>
<dbReference type="PROSITE" id="PS51186">
    <property type="entry name" value="GNAT"/>
    <property type="match status" value="1"/>
</dbReference>
<protein>
    <recommendedName>
        <fullName evidence="1">N-acetyltransferase domain-containing protein</fullName>
    </recommendedName>
</protein>
<dbReference type="SUPFAM" id="SSF55729">
    <property type="entry name" value="Acyl-CoA N-acyltransferases (Nat)"/>
    <property type="match status" value="2"/>
</dbReference>